<evidence type="ECO:0000313" key="2">
    <source>
        <dbReference type="EMBL" id="KAK3903575.1"/>
    </source>
</evidence>
<dbReference type="Proteomes" id="UP001303889">
    <property type="component" value="Unassembled WGS sequence"/>
</dbReference>
<keyword evidence="3" id="KW-1185">Reference proteome</keyword>
<organism evidence="2 3">
    <name type="scientific">Staphylotrichum tortipilum</name>
    <dbReference type="NCBI Taxonomy" id="2831512"/>
    <lineage>
        <taxon>Eukaryota</taxon>
        <taxon>Fungi</taxon>
        <taxon>Dikarya</taxon>
        <taxon>Ascomycota</taxon>
        <taxon>Pezizomycotina</taxon>
        <taxon>Sordariomycetes</taxon>
        <taxon>Sordariomycetidae</taxon>
        <taxon>Sordariales</taxon>
        <taxon>Chaetomiaceae</taxon>
        <taxon>Staphylotrichum</taxon>
    </lineage>
</organism>
<gene>
    <name evidence="2" type="ORF">C8A05DRAFT_14475</name>
</gene>
<dbReference type="EMBL" id="MU855440">
    <property type="protein sequence ID" value="KAK3903575.1"/>
    <property type="molecule type" value="Genomic_DNA"/>
</dbReference>
<feature type="compositionally biased region" description="Pro residues" evidence="1">
    <location>
        <begin position="59"/>
        <end position="92"/>
    </location>
</feature>
<comment type="caution">
    <text evidence="2">The sequence shown here is derived from an EMBL/GenBank/DDBJ whole genome shotgun (WGS) entry which is preliminary data.</text>
</comment>
<feature type="region of interest" description="Disordered" evidence="1">
    <location>
        <begin position="1"/>
        <end position="115"/>
    </location>
</feature>
<reference evidence="2" key="1">
    <citation type="journal article" date="2023" name="Mol. Phylogenet. Evol.">
        <title>Genome-scale phylogeny and comparative genomics of the fungal order Sordariales.</title>
        <authorList>
            <person name="Hensen N."/>
            <person name="Bonometti L."/>
            <person name="Westerberg I."/>
            <person name="Brannstrom I.O."/>
            <person name="Guillou S."/>
            <person name="Cros-Aarteil S."/>
            <person name="Calhoun S."/>
            <person name="Haridas S."/>
            <person name="Kuo A."/>
            <person name="Mondo S."/>
            <person name="Pangilinan J."/>
            <person name="Riley R."/>
            <person name="LaButti K."/>
            <person name="Andreopoulos B."/>
            <person name="Lipzen A."/>
            <person name="Chen C."/>
            <person name="Yan M."/>
            <person name="Daum C."/>
            <person name="Ng V."/>
            <person name="Clum A."/>
            <person name="Steindorff A."/>
            <person name="Ohm R.A."/>
            <person name="Martin F."/>
            <person name="Silar P."/>
            <person name="Natvig D.O."/>
            <person name="Lalanne C."/>
            <person name="Gautier V."/>
            <person name="Ament-Velasquez S.L."/>
            <person name="Kruys A."/>
            <person name="Hutchinson M.I."/>
            <person name="Powell A.J."/>
            <person name="Barry K."/>
            <person name="Miller A.N."/>
            <person name="Grigoriev I.V."/>
            <person name="Debuchy R."/>
            <person name="Gladieux P."/>
            <person name="Hiltunen Thoren M."/>
            <person name="Johannesson H."/>
        </authorList>
    </citation>
    <scope>NUCLEOTIDE SEQUENCE</scope>
    <source>
        <strain evidence="2">CBS 103.79</strain>
    </source>
</reference>
<sequence length="387" mass="42039">MGRSCARLWRASYHRPPPPPASTASLHPKAPSTFVVSPSTPPHSPVRSTSSSASSSSSPPLPPLLSPPLPPQLSPPLSPPPSSRSSFPPSPTPHSSSPSRAHTRAGVDDAPSPPLSLHQIAQLRPRERVLVHPIEWTPLHLDLLHCSFAPAAPCQRRDGQPPSLPESRRATAAARSLAASETQSQQRRAVQSLLTSGRSPLADCRHGFRFRYTCRPLNSPMVSIGFCLRKTSNLGYRIPVAAWNSCGRLRDLRFQAMGLDKEKVRSNLPVWRMARLQFLDILPANPLRDPYTLGTLISIAQAQRAALSLSGQPAPPMLPVHVVCTDDNDPDNIHVLSAEIPTQLLDMLDNPTSPAPPLLPVSIRDITVPLEPPQMLQGRLLEIIVPE</sequence>
<name>A0AAN6RUK3_9PEZI</name>
<reference evidence="2" key="2">
    <citation type="submission" date="2023-05" db="EMBL/GenBank/DDBJ databases">
        <authorList>
            <consortium name="Lawrence Berkeley National Laboratory"/>
            <person name="Steindorff A."/>
            <person name="Hensen N."/>
            <person name="Bonometti L."/>
            <person name="Westerberg I."/>
            <person name="Brannstrom I.O."/>
            <person name="Guillou S."/>
            <person name="Cros-Aarteil S."/>
            <person name="Calhoun S."/>
            <person name="Haridas S."/>
            <person name="Kuo A."/>
            <person name="Mondo S."/>
            <person name="Pangilinan J."/>
            <person name="Riley R."/>
            <person name="Labutti K."/>
            <person name="Andreopoulos B."/>
            <person name="Lipzen A."/>
            <person name="Chen C."/>
            <person name="Yanf M."/>
            <person name="Daum C."/>
            <person name="Ng V."/>
            <person name="Clum A."/>
            <person name="Ohm R."/>
            <person name="Martin F."/>
            <person name="Silar P."/>
            <person name="Natvig D."/>
            <person name="Lalanne C."/>
            <person name="Gautier V."/>
            <person name="Ament-Velasquez S.L."/>
            <person name="Kruys A."/>
            <person name="Hutchinson M.I."/>
            <person name="Powell A.J."/>
            <person name="Barry K."/>
            <person name="Miller A.N."/>
            <person name="Grigoriev I.V."/>
            <person name="Debuchy R."/>
            <person name="Gladieux P."/>
            <person name="Thoren M.H."/>
            <person name="Johannesson H."/>
        </authorList>
    </citation>
    <scope>NUCLEOTIDE SEQUENCE</scope>
    <source>
        <strain evidence="2">CBS 103.79</strain>
    </source>
</reference>
<evidence type="ECO:0000256" key="1">
    <source>
        <dbReference type="SAM" id="MobiDB-lite"/>
    </source>
</evidence>
<proteinExistence type="predicted"/>
<feature type="compositionally biased region" description="Low complexity" evidence="1">
    <location>
        <begin position="45"/>
        <end position="58"/>
    </location>
</feature>
<dbReference type="AlphaFoldDB" id="A0AAN6RUK3"/>
<protein>
    <submittedName>
        <fullName evidence="2">Uncharacterized protein</fullName>
    </submittedName>
</protein>
<accession>A0AAN6RUK3</accession>
<evidence type="ECO:0000313" key="3">
    <source>
        <dbReference type="Proteomes" id="UP001303889"/>
    </source>
</evidence>